<evidence type="ECO:0000313" key="3">
    <source>
        <dbReference type="Proteomes" id="UP000435112"/>
    </source>
</evidence>
<proteinExistence type="predicted"/>
<protein>
    <submittedName>
        <fullName evidence="2">Uncharacterized protein</fullName>
    </submittedName>
</protein>
<name>A0A6A3MZ06_9STRA</name>
<dbReference type="AlphaFoldDB" id="A0A6A3MZ06"/>
<feature type="compositionally biased region" description="Basic and acidic residues" evidence="1">
    <location>
        <begin position="108"/>
        <end position="126"/>
    </location>
</feature>
<feature type="compositionally biased region" description="Basic residues" evidence="1">
    <location>
        <begin position="96"/>
        <end position="107"/>
    </location>
</feature>
<comment type="caution">
    <text evidence="2">The sequence shown here is derived from an EMBL/GenBank/DDBJ whole genome shotgun (WGS) entry which is preliminary data.</text>
</comment>
<dbReference type="Proteomes" id="UP000435112">
    <property type="component" value="Unassembled WGS sequence"/>
</dbReference>
<dbReference type="EMBL" id="QXFU01000453">
    <property type="protein sequence ID" value="KAE9033203.1"/>
    <property type="molecule type" value="Genomic_DNA"/>
</dbReference>
<feature type="region of interest" description="Disordered" evidence="1">
    <location>
        <begin position="83"/>
        <end position="153"/>
    </location>
</feature>
<reference evidence="2 3" key="1">
    <citation type="submission" date="2018-09" db="EMBL/GenBank/DDBJ databases">
        <title>Genomic investigation of the strawberry pathogen Phytophthora fragariae indicates pathogenicity is determined by transcriptional variation in three key races.</title>
        <authorList>
            <person name="Adams T.M."/>
            <person name="Armitage A.D."/>
            <person name="Sobczyk M.K."/>
            <person name="Bates H.J."/>
            <person name="Dunwell J.M."/>
            <person name="Nellist C.F."/>
            <person name="Harrison R.J."/>
        </authorList>
    </citation>
    <scope>NUCLEOTIDE SEQUENCE [LARGE SCALE GENOMIC DNA]</scope>
    <source>
        <strain evidence="2 3">SCRP324</strain>
    </source>
</reference>
<feature type="compositionally biased region" description="Basic and acidic residues" evidence="1">
    <location>
        <begin position="137"/>
        <end position="153"/>
    </location>
</feature>
<organism evidence="2 3">
    <name type="scientific">Phytophthora rubi</name>
    <dbReference type="NCBI Taxonomy" id="129364"/>
    <lineage>
        <taxon>Eukaryota</taxon>
        <taxon>Sar</taxon>
        <taxon>Stramenopiles</taxon>
        <taxon>Oomycota</taxon>
        <taxon>Peronosporomycetes</taxon>
        <taxon>Peronosporales</taxon>
        <taxon>Peronosporaceae</taxon>
        <taxon>Phytophthora</taxon>
    </lineage>
</organism>
<accession>A0A6A3MZ06</accession>
<gene>
    <name evidence="2" type="ORF">PR002_g8790</name>
</gene>
<evidence type="ECO:0000313" key="2">
    <source>
        <dbReference type="EMBL" id="KAE9033203.1"/>
    </source>
</evidence>
<sequence>MKNRVAPVPVALALTNGSADTLDALLSACSEMERRYTSPLCLGWPSAVVSVLLVAYSAKQQSRTCALCLENLAAVYLRLQRGGGGRVSSVGLGRDRGRRRVARRPQARAREQRSRLDVSHGVERDPVVPARGLTDQDVQHRTQDRQRGESVET</sequence>
<evidence type="ECO:0000256" key="1">
    <source>
        <dbReference type="SAM" id="MobiDB-lite"/>
    </source>
</evidence>